<evidence type="ECO:0000313" key="4">
    <source>
        <dbReference type="Proteomes" id="UP000018542"/>
    </source>
</evidence>
<dbReference type="Pfam" id="PF17773">
    <property type="entry name" value="UPF0176_N"/>
    <property type="match status" value="1"/>
</dbReference>
<dbReference type="EC" id="1.14.-.-" evidence="1"/>
<dbReference type="InterPro" id="IPR040503">
    <property type="entry name" value="TRHO_N"/>
</dbReference>
<dbReference type="NCBIfam" id="NF001136">
    <property type="entry name" value="PRK00142.1-4"/>
    <property type="match status" value="1"/>
</dbReference>
<dbReference type="GO" id="GO:0006400">
    <property type="term" value="P:tRNA modification"/>
    <property type="evidence" value="ECO:0007669"/>
    <property type="project" value="UniProtKB-UniRule"/>
</dbReference>
<comment type="catalytic activity">
    <reaction evidence="1">
        <text>uridine(34) in tRNA + AH2 + O2 = 5-hydroxyuridine(34) in tRNA + A + H2O</text>
        <dbReference type="Rhea" id="RHEA:64224"/>
        <dbReference type="Rhea" id="RHEA-COMP:11727"/>
        <dbReference type="Rhea" id="RHEA-COMP:13381"/>
        <dbReference type="ChEBI" id="CHEBI:13193"/>
        <dbReference type="ChEBI" id="CHEBI:15377"/>
        <dbReference type="ChEBI" id="CHEBI:15379"/>
        <dbReference type="ChEBI" id="CHEBI:17499"/>
        <dbReference type="ChEBI" id="CHEBI:65315"/>
        <dbReference type="ChEBI" id="CHEBI:136877"/>
    </reaction>
</comment>
<dbReference type="STRING" id="1029756.W911_00855"/>
<dbReference type="InterPro" id="IPR020936">
    <property type="entry name" value="TrhO"/>
</dbReference>
<name>V5SAM5_9HYPH</name>
<sequence length="270" mass="29688">MSVTVTAFYKFVAISDPPALRERLLDLARAEEITGTILVAPEGINGTVAGSDGGIRNLLANLRSDPRFADLVSKESYVDAPPFGRLKVRLKREIVTLRRPEADPTKQVGTYVKPEDWNALIADPDVLVLDTRNAYEVAIGTFKDAVDPETRTFGEFPEFVAANLDPEKHTRVAMFCTGGIRCEKASAYLLSQGFPEVYHLEGGILKYLETVPPEESLWRGECFVFDERVALEHGVTPGSHVMCRACGAPVAADEEERHSAQCPKMHAAAR</sequence>
<keyword evidence="1" id="KW-0819">tRNA processing</keyword>
<dbReference type="HAMAP" id="MF_00469">
    <property type="entry name" value="TrhO"/>
    <property type="match status" value="1"/>
</dbReference>
<dbReference type="Pfam" id="PF00581">
    <property type="entry name" value="Rhodanese"/>
    <property type="match status" value="1"/>
</dbReference>
<dbReference type="InterPro" id="IPR001763">
    <property type="entry name" value="Rhodanese-like_dom"/>
</dbReference>
<dbReference type="Proteomes" id="UP000018542">
    <property type="component" value="Chromosome"/>
</dbReference>
<dbReference type="GO" id="GO:0016705">
    <property type="term" value="F:oxidoreductase activity, acting on paired donors, with incorporation or reduction of molecular oxygen"/>
    <property type="evidence" value="ECO:0007669"/>
    <property type="project" value="UniProtKB-UniRule"/>
</dbReference>
<keyword evidence="1" id="KW-0560">Oxidoreductase</keyword>
<dbReference type="PANTHER" id="PTHR43268:SF3">
    <property type="entry name" value="RHODANESE-LIKE DOMAIN-CONTAINING PROTEIN 7-RELATED"/>
    <property type="match status" value="1"/>
</dbReference>
<dbReference type="Gene3D" id="3.30.70.100">
    <property type="match status" value="1"/>
</dbReference>
<evidence type="ECO:0000256" key="1">
    <source>
        <dbReference type="HAMAP-Rule" id="MF_00469"/>
    </source>
</evidence>
<feature type="domain" description="Rhodanese" evidence="2">
    <location>
        <begin position="122"/>
        <end position="216"/>
    </location>
</feature>
<evidence type="ECO:0000259" key="2">
    <source>
        <dbReference type="PROSITE" id="PS50206"/>
    </source>
</evidence>
<dbReference type="OrthoDB" id="9778326at2"/>
<reference evidence="3 4" key="1">
    <citation type="journal article" date="2014" name="Genome Announc.">
        <title>Complete Genome Sequence of Hyphomicrobium nitrativorans Strain NL23, a Denitrifying Bacterium Isolated from Biofilm of a Methanol-Fed Denitrification System Treating Seawater at the Montreal Biodome.</title>
        <authorList>
            <person name="Martineau C."/>
            <person name="Villeneuve C."/>
            <person name="Mauffrey F."/>
            <person name="Villemur R."/>
        </authorList>
    </citation>
    <scope>NUCLEOTIDE SEQUENCE [LARGE SCALE GENOMIC DNA]</scope>
    <source>
        <strain evidence="3">NL23</strain>
    </source>
</reference>
<accession>V5SAM5</accession>
<dbReference type="EMBL" id="CP006912">
    <property type="protein sequence ID" value="AHB47275.1"/>
    <property type="molecule type" value="Genomic_DNA"/>
</dbReference>
<comment type="function">
    <text evidence="1">Catalyzes oxygen-dependent 5-hydroxyuridine (ho5U) modification at position 34 in tRNAs.</text>
</comment>
<dbReference type="PATRIC" id="fig|1029756.8.peg.184"/>
<comment type="similarity">
    <text evidence="1">Belongs to the TrhO family.</text>
</comment>
<dbReference type="RefSeq" id="WP_023785617.1">
    <property type="nucleotide sequence ID" value="NC_022997.1"/>
</dbReference>
<keyword evidence="4" id="KW-1185">Reference proteome</keyword>
<dbReference type="PROSITE" id="PS50206">
    <property type="entry name" value="RHODANESE_3"/>
    <property type="match status" value="1"/>
</dbReference>
<dbReference type="CDD" id="cd01518">
    <property type="entry name" value="RHOD_YceA"/>
    <property type="match status" value="1"/>
</dbReference>
<dbReference type="PANTHER" id="PTHR43268">
    <property type="entry name" value="THIOSULFATE SULFURTRANSFERASE/RHODANESE-LIKE DOMAIN-CONTAINING PROTEIN 2"/>
    <property type="match status" value="1"/>
</dbReference>
<proteinExistence type="inferred from homology"/>
<evidence type="ECO:0000313" key="3">
    <source>
        <dbReference type="EMBL" id="AHB47275.1"/>
    </source>
</evidence>
<dbReference type="KEGG" id="hni:W911_00855"/>
<dbReference type="InterPro" id="IPR036873">
    <property type="entry name" value="Rhodanese-like_dom_sf"/>
</dbReference>
<gene>
    <name evidence="1" type="primary">trhO</name>
    <name evidence="3" type="ORF">W911_00855</name>
</gene>
<organism evidence="3 4">
    <name type="scientific">Hyphomicrobium nitrativorans NL23</name>
    <dbReference type="NCBI Taxonomy" id="1029756"/>
    <lineage>
        <taxon>Bacteria</taxon>
        <taxon>Pseudomonadati</taxon>
        <taxon>Pseudomonadota</taxon>
        <taxon>Alphaproteobacteria</taxon>
        <taxon>Hyphomicrobiales</taxon>
        <taxon>Hyphomicrobiaceae</taxon>
        <taxon>Hyphomicrobium</taxon>
    </lineage>
</organism>
<dbReference type="SMART" id="SM00450">
    <property type="entry name" value="RHOD"/>
    <property type="match status" value="1"/>
</dbReference>
<dbReference type="HOGENOM" id="CLU_038878_0_0_5"/>
<dbReference type="Gene3D" id="3.40.250.10">
    <property type="entry name" value="Rhodanese-like domain"/>
    <property type="match status" value="1"/>
</dbReference>
<dbReference type="SUPFAM" id="SSF52821">
    <property type="entry name" value="Rhodanese/Cell cycle control phosphatase"/>
    <property type="match status" value="1"/>
</dbReference>
<protein>
    <recommendedName>
        <fullName evidence="1">tRNA uridine(34) hydroxylase</fullName>
        <ecNumber evidence="1">1.14.-.-</ecNumber>
    </recommendedName>
    <alternativeName>
        <fullName evidence="1">tRNA hydroxylation protein O</fullName>
    </alternativeName>
</protein>
<dbReference type="AlphaFoldDB" id="V5SAM5"/>